<evidence type="ECO:0000313" key="3">
    <source>
        <dbReference type="Proteomes" id="UP000324222"/>
    </source>
</evidence>
<evidence type="ECO:0000256" key="1">
    <source>
        <dbReference type="SAM" id="MobiDB-lite"/>
    </source>
</evidence>
<comment type="caution">
    <text evidence="2">The sequence shown here is derived from an EMBL/GenBank/DDBJ whole genome shotgun (WGS) entry which is preliminary data.</text>
</comment>
<dbReference type="EMBL" id="VSRR010001771">
    <property type="protein sequence ID" value="MPC27584.1"/>
    <property type="molecule type" value="Genomic_DNA"/>
</dbReference>
<accession>A0A5B7E4C2</accession>
<organism evidence="2 3">
    <name type="scientific">Portunus trituberculatus</name>
    <name type="common">Swimming crab</name>
    <name type="synonym">Neptunus trituberculatus</name>
    <dbReference type="NCBI Taxonomy" id="210409"/>
    <lineage>
        <taxon>Eukaryota</taxon>
        <taxon>Metazoa</taxon>
        <taxon>Ecdysozoa</taxon>
        <taxon>Arthropoda</taxon>
        <taxon>Crustacea</taxon>
        <taxon>Multicrustacea</taxon>
        <taxon>Malacostraca</taxon>
        <taxon>Eumalacostraca</taxon>
        <taxon>Eucarida</taxon>
        <taxon>Decapoda</taxon>
        <taxon>Pleocyemata</taxon>
        <taxon>Brachyura</taxon>
        <taxon>Eubrachyura</taxon>
        <taxon>Portunoidea</taxon>
        <taxon>Portunidae</taxon>
        <taxon>Portuninae</taxon>
        <taxon>Portunus</taxon>
    </lineage>
</organism>
<reference evidence="2 3" key="1">
    <citation type="submission" date="2019-05" db="EMBL/GenBank/DDBJ databases">
        <title>Another draft genome of Portunus trituberculatus and its Hox gene families provides insights of decapod evolution.</title>
        <authorList>
            <person name="Jeong J.-H."/>
            <person name="Song I."/>
            <person name="Kim S."/>
            <person name="Choi T."/>
            <person name="Kim D."/>
            <person name="Ryu S."/>
            <person name="Kim W."/>
        </authorList>
    </citation>
    <scope>NUCLEOTIDE SEQUENCE [LARGE SCALE GENOMIC DNA]</scope>
    <source>
        <tissue evidence="2">Muscle</tissue>
    </source>
</reference>
<evidence type="ECO:0000313" key="2">
    <source>
        <dbReference type="EMBL" id="MPC27584.1"/>
    </source>
</evidence>
<protein>
    <submittedName>
        <fullName evidence="2">Uncharacterized protein</fullName>
    </submittedName>
</protein>
<gene>
    <name evidence="2" type="ORF">E2C01_020758</name>
</gene>
<keyword evidence="3" id="KW-1185">Reference proteome</keyword>
<name>A0A5B7E4C2_PORTR</name>
<feature type="region of interest" description="Disordered" evidence="1">
    <location>
        <begin position="18"/>
        <end position="49"/>
    </location>
</feature>
<dbReference type="AlphaFoldDB" id="A0A5B7E4C2"/>
<feature type="compositionally biased region" description="Polar residues" evidence="1">
    <location>
        <begin position="31"/>
        <end position="41"/>
    </location>
</feature>
<dbReference type="Proteomes" id="UP000324222">
    <property type="component" value="Unassembled WGS sequence"/>
</dbReference>
<sequence length="49" mass="5627">MTESIPHYRNFLHLLQQANPGQPYRGGTKPVLNNNTSSTLEQGWEEEKD</sequence>
<proteinExistence type="predicted"/>